<dbReference type="AlphaFoldDB" id="A0A134DJB3"/>
<gene>
    <name evidence="3" type="ORF">CXR34_03105</name>
</gene>
<keyword evidence="2" id="KW-0732">Signal</keyword>
<proteinExistence type="predicted"/>
<feature type="signal peptide" evidence="2">
    <location>
        <begin position="1"/>
        <end position="45"/>
    </location>
</feature>
<name>A0A134DJB3_9MICO</name>
<evidence type="ECO:0000313" key="4">
    <source>
        <dbReference type="Proteomes" id="UP000233276"/>
    </source>
</evidence>
<reference evidence="3 4" key="1">
    <citation type="submission" date="2017-12" db="EMBL/GenBank/DDBJ databases">
        <title>Isolation and characterization of estrogens degradatiion strain Microbacterium hominis SJTG1.</title>
        <authorList>
            <person name="Xiong W."/>
            <person name="Yin C."/>
            <person name="Zheng D."/>
            <person name="Liang R."/>
        </authorList>
    </citation>
    <scope>NUCLEOTIDE SEQUENCE [LARGE SCALE GENOMIC DNA]</scope>
    <source>
        <strain evidence="3 4">SJTG1</strain>
    </source>
</reference>
<feature type="region of interest" description="Disordered" evidence="1">
    <location>
        <begin position="48"/>
        <end position="79"/>
    </location>
</feature>
<dbReference type="STRING" id="162426.RM52_07095"/>
<feature type="compositionally biased region" description="Low complexity" evidence="1">
    <location>
        <begin position="53"/>
        <end position="65"/>
    </location>
</feature>
<dbReference type="KEGG" id="mhos:CXR34_03105"/>
<evidence type="ECO:0000256" key="2">
    <source>
        <dbReference type="SAM" id="SignalP"/>
    </source>
</evidence>
<dbReference type="Proteomes" id="UP000233276">
    <property type="component" value="Chromosome"/>
</dbReference>
<dbReference type="EMBL" id="CP025299">
    <property type="protein sequence ID" value="AUG28547.1"/>
    <property type="molecule type" value="Genomic_DNA"/>
</dbReference>
<feature type="compositionally biased region" description="Pro residues" evidence="1">
    <location>
        <begin position="66"/>
        <end position="76"/>
    </location>
</feature>
<dbReference type="OrthoDB" id="5081313at2"/>
<organism evidence="3 4">
    <name type="scientific">Microbacterium hominis</name>
    <dbReference type="NCBI Taxonomy" id="162426"/>
    <lineage>
        <taxon>Bacteria</taxon>
        <taxon>Bacillati</taxon>
        <taxon>Actinomycetota</taxon>
        <taxon>Actinomycetes</taxon>
        <taxon>Micrococcales</taxon>
        <taxon>Microbacteriaceae</taxon>
        <taxon>Microbacterium</taxon>
    </lineage>
</organism>
<feature type="chain" id="PRO_5043534140" evidence="2">
    <location>
        <begin position="46"/>
        <end position="230"/>
    </location>
</feature>
<accession>A0A134DJB3</accession>
<evidence type="ECO:0000313" key="3">
    <source>
        <dbReference type="EMBL" id="AUG28547.1"/>
    </source>
</evidence>
<protein>
    <submittedName>
        <fullName evidence="3">Uncharacterized protein</fullName>
    </submittedName>
</protein>
<sequence>MPRVPRSTKARKSRVTAYAEGVIRRFSSLAVVTAAALALSLSACAPVDDKPATEPSPSGSASTTPTPTPTPTPSPSPTADLACLVGEWHMGQDQVTAFYNDVNSLMASSGATFTATGTADLELRKDGSYTWTPAERVAVDISGTVTLIQFKGSITGTYTVTGNGIGSQTQDTSGMEIVATIDGKGTDAGAISQQISNAPITDAKYGCKPDTLTLINKLSDSTAASVLHRK</sequence>
<evidence type="ECO:0000256" key="1">
    <source>
        <dbReference type="SAM" id="MobiDB-lite"/>
    </source>
</evidence>